<proteinExistence type="predicted"/>
<reference evidence="2" key="1">
    <citation type="submission" date="2020-10" db="EMBL/GenBank/DDBJ databases">
        <authorList>
            <person name="Gilroy R."/>
        </authorList>
    </citation>
    <scope>NUCLEOTIDE SEQUENCE</scope>
    <source>
        <strain evidence="2">CHK197-8231</strain>
    </source>
</reference>
<reference evidence="2" key="2">
    <citation type="journal article" date="2021" name="PeerJ">
        <title>Extensive microbial diversity within the chicken gut microbiome revealed by metagenomics and culture.</title>
        <authorList>
            <person name="Gilroy R."/>
            <person name="Ravi A."/>
            <person name="Getino M."/>
            <person name="Pursley I."/>
            <person name="Horton D.L."/>
            <person name="Alikhan N.F."/>
            <person name="Baker D."/>
            <person name="Gharbi K."/>
            <person name="Hall N."/>
            <person name="Watson M."/>
            <person name="Adriaenssens E.M."/>
            <person name="Foster-Nyarko E."/>
            <person name="Jarju S."/>
            <person name="Secka A."/>
            <person name="Antonio M."/>
            <person name="Oren A."/>
            <person name="Chaudhuri R.R."/>
            <person name="La Ragione R."/>
            <person name="Hildebrand F."/>
            <person name="Pallen M.J."/>
        </authorList>
    </citation>
    <scope>NUCLEOTIDE SEQUENCE</scope>
    <source>
        <strain evidence="2">CHK197-8231</strain>
    </source>
</reference>
<accession>A0A9D1L330</accession>
<organism evidence="2 3">
    <name type="scientific">Candidatus Fimihabitans intestinipullorum</name>
    <dbReference type="NCBI Taxonomy" id="2840820"/>
    <lineage>
        <taxon>Bacteria</taxon>
        <taxon>Bacillati</taxon>
        <taxon>Mycoplasmatota</taxon>
        <taxon>Mycoplasmatota incertae sedis</taxon>
        <taxon>Candidatus Fimihabitans</taxon>
    </lineage>
</organism>
<comment type="caution">
    <text evidence="2">The sequence shown here is derived from an EMBL/GenBank/DDBJ whole genome shotgun (WGS) entry which is preliminary data.</text>
</comment>
<dbReference type="InterPro" id="IPR019606">
    <property type="entry name" value="GerMN"/>
</dbReference>
<dbReference type="SMART" id="SM00909">
    <property type="entry name" value="Germane"/>
    <property type="match status" value="2"/>
</dbReference>
<evidence type="ECO:0000259" key="1">
    <source>
        <dbReference type="SMART" id="SM00909"/>
    </source>
</evidence>
<feature type="domain" description="GerMN" evidence="1">
    <location>
        <begin position="79"/>
        <end position="169"/>
    </location>
</feature>
<evidence type="ECO:0000313" key="3">
    <source>
        <dbReference type="Proteomes" id="UP000824087"/>
    </source>
</evidence>
<sequence length="325" mass="37004">MIKRILSRKVIVATSALFALFLVYMIPKEEIKQLENVPENIEYVESQVEEQTVFLLNQDNLLGRTQVVASETADPLSKVKEALLTLIQEGPNESRVPNGFKAIIPSDTKINSIDLQDGILKVDFSKELLDVNEEMEEKVVEAIVYTATSIKDVKSVIIFVDGDVLTKLPKSGINLPSTLDRSFGINKEYDLTSTDSINQVTVYYVDEYNDNYYYVPVTKYLNDDRDKIKIIIDELTSANMYQTNLMSFLNSNTELLDIQQSEDVLSLNFNSYIFNDATKKDILEEVIYTICLSVGDNYNVEEVVFQVDTEEVYKTVLKDVEESEK</sequence>
<evidence type="ECO:0000313" key="2">
    <source>
        <dbReference type="EMBL" id="HIU23184.1"/>
    </source>
</evidence>
<protein>
    <submittedName>
        <fullName evidence="2">GerMN domain-containing protein</fullName>
    </submittedName>
</protein>
<dbReference type="EMBL" id="DVML01000036">
    <property type="protein sequence ID" value="HIU23184.1"/>
    <property type="molecule type" value="Genomic_DNA"/>
</dbReference>
<name>A0A9D1L330_9BACT</name>
<dbReference type="Proteomes" id="UP000824087">
    <property type="component" value="Unassembled WGS sequence"/>
</dbReference>
<dbReference type="Pfam" id="PF10646">
    <property type="entry name" value="Germane"/>
    <property type="match status" value="2"/>
</dbReference>
<dbReference type="AlphaFoldDB" id="A0A9D1L330"/>
<feature type="domain" description="GerMN" evidence="1">
    <location>
        <begin position="228"/>
        <end position="316"/>
    </location>
</feature>
<gene>
    <name evidence="2" type="ORF">IAD49_06345</name>
</gene>